<feature type="compositionally biased region" description="Low complexity" evidence="7">
    <location>
        <begin position="258"/>
        <end position="268"/>
    </location>
</feature>
<evidence type="ECO:0000259" key="8">
    <source>
        <dbReference type="PROSITE" id="PS50968"/>
    </source>
</evidence>
<dbReference type="Gene3D" id="3.30.559.10">
    <property type="entry name" value="Chloramphenicol acetyltransferase-like domain"/>
    <property type="match status" value="1"/>
</dbReference>
<feature type="region of interest" description="Disordered" evidence="7">
    <location>
        <begin position="70"/>
        <end position="149"/>
    </location>
</feature>
<dbReference type="Pfam" id="PF00364">
    <property type="entry name" value="Biotin_lipoyl"/>
    <property type="match status" value="3"/>
</dbReference>
<dbReference type="SUPFAM" id="SSF47005">
    <property type="entry name" value="Peripheral subunit-binding domain of 2-oxo acid dehydrogenase complex"/>
    <property type="match status" value="1"/>
</dbReference>
<dbReference type="InterPro" id="IPR000089">
    <property type="entry name" value="Biotin_lipoyl"/>
</dbReference>
<evidence type="ECO:0000256" key="4">
    <source>
        <dbReference type="ARBA" id="ARBA00022823"/>
    </source>
</evidence>
<evidence type="ECO:0000256" key="1">
    <source>
        <dbReference type="ARBA" id="ARBA00001938"/>
    </source>
</evidence>
<dbReference type="PANTHER" id="PTHR43178">
    <property type="entry name" value="DIHYDROLIPOAMIDE ACETYLTRANSFERASE COMPONENT OF PYRUVATE DEHYDROGENASE COMPLEX"/>
    <property type="match status" value="1"/>
</dbReference>
<evidence type="ECO:0000256" key="7">
    <source>
        <dbReference type="SAM" id="MobiDB-lite"/>
    </source>
</evidence>
<evidence type="ECO:0000256" key="5">
    <source>
        <dbReference type="ARBA" id="ARBA00023315"/>
    </source>
</evidence>
<dbReference type="PANTHER" id="PTHR43178:SF5">
    <property type="entry name" value="LIPOAMIDE ACYLTRANSFERASE COMPONENT OF BRANCHED-CHAIN ALPHA-KETO ACID DEHYDROGENASE COMPLEX, MITOCHONDRIAL"/>
    <property type="match status" value="1"/>
</dbReference>
<feature type="compositionally biased region" description="Acidic residues" evidence="7">
    <location>
        <begin position="226"/>
        <end position="252"/>
    </location>
</feature>
<dbReference type="SUPFAM" id="SSF52777">
    <property type="entry name" value="CoA-dependent acyltransferases"/>
    <property type="match status" value="1"/>
</dbReference>
<dbReference type="InterPro" id="IPR050743">
    <property type="entry name" value="2-oxoacid_DH_E2_comp"/>
</dbReference>
<feature type="region of interest" description="Disordered" evidence="7">
    <location>
        <begin position="473"/>
        <end position="502"/>
    </location>
</feature>
<dbReference type="InterPro" id="IPR036625">
    <property type="entry name" value="E3-bd_dom_sf"/>
</dbReference>
<feature type="compositionally biased region" description="Low complexity" evidence="7">
    <location>
        <begin position="473"/>
        <end position="494"/>
    </location>
</feature>
<dbReference type="GO" id="GO:0016407">
    <property type="term" value="F:acetyltransferase activity"/>
    <property type="evidence" value="ECO:0007669"/>
    <property type="project" value="TreeGrafter"/>
</dbReference>
<comment type="caution">
    <text evidence="10">The sequence shown here is derived from an EMBL/GenBank/DDBJ whole genome shotgun (WGS) entry which is preliminary data.</text>
</comment>
<feature type="domain" description="Lipoyl-binding" evidence="8">
    <location>
        <begin position="2"/>
        <end position="77"/>
    </location>
</feature>
<sequence>MAYSVEMPELGESVTEGTVTQWLKKVGDKVSVDEPLLEVSTDKVDTEIPSPASGVLLKIIAEEDDTVDVGAVIAEIGEEGEEPSGSDADSSSDDDSSNAAEESGSAESESGSDDSESESSDNSGSGSGSGSGEAEDVTMPELGESVTEGTITQWLKSVGDKVEVDEPLLEVSTDKVDTEIPSPVAGTLVEILANEDDTVDVGEVIARIGDENAATSGSSDSGSDSSESDESADSSDSSESESDSSESDSSDDSESKSSDNSGSGSASGEAEDVTMPELGESVTEGTITQWLKSVGDKVEVDEPLLEVSTDKVDTEIPSPVAGTLVEILANEDDTVDVGEVIARIGDENAAKSGSSDSSDSGSSKSDESASEDKTEKSEKSEDKAEPKAEEKKAEAKQAEEKAEVKTEAKSESKSDSKSSKPAAKQSKPAEGNLPYVTPLVRKLADKHGVDLSSVEGTGVGGRIRKQDILAAAEGTSASGSSAKSASPAGPRASSYKVDPAKQELRGTVKKVNRIREITAKTTLDSLHAAAQLTQVHEVDMTRVAELRKANKQAFADKHGVNLTYLPFFAKAAVEALISHPNVNASYNAKTKEMTYHEQVNLGIAVDTEAGLLSPVIHDAQDMSLPELAKAIVDIADRARNKKLKPNDLSGGTFTITNIGSEGALTDTPILVPPQAAMIGTGAIVKRPVVLSEDEGEAIAIRQMVFLPMTYDHQVIDGADAGRFMSTLRDRLENSDFTEDLEL</sequence>
<evidence type="ECO:0000259" key="9">
    <source>
        <dbReference type="PROSITE" id="PS51826"/>
    </source>
</evidence>
<dbReference type="Proteomes" id="UP001146469">
    <property type="component" value="Unassembled WGS sequence"/>
</dbReference>
<feature type="domain" description="Lipoyl-binding" evidence="8">
    <location>
        <begin position="134"/>
        <end position="209"/>
    </location>
</feature>
<dbReference type="Gene3D" id="4.10.320.10">
    <property type="entry name" value="E3-binding domain"/>
    <property type="match status" value="1"/>
</dbReference>
<feature type="region of interest" description="Disordered" evidence="7">
    <location>
        <begin position="203"/>
        <end position="284"/>
    </location>
</feature>
<feature type="region of interest" description="Disordered" evidence="7">
    <location>
        <begin position="333"/>
        <end position="434"/>
    </location>
</feature>
<dbReference type="CDD" id="cd06849">
    <property type="entry name" value="lipoyl_domain"/>
    <property type="match status" value="3"/>
</dbReference>
<dbReference type="Pfam" id="PF00198">
    <property type="entry name" value="2-oxoacid_dh"/>
    <property type="match status" value="1"/>
</dbReference>
<keyword evidence="5 6" id="KW-0012">Acyltransferase</keyword>
<comment type="cofactor">
    <cofactor evidence="1 6">
        <name>(R)-lipoate</name>
        <dbReference type="ChEBI" id="CHEBI:83088"/>
    </cofactor>
</comment>
<feature type="compositionally biased region" description="Acidic residues" evidence="7">
    <location>
        <begin position="110"/>
        <end position="119"/>
    </location>
</feature>
<dbReference type="PROSITE" id="PS00189">
    <property type="entry name" value="LIPOYL"/>
    <property type="match status" value="3"/>
</dbReference>
<evidence type="ECO:0000256" key="2">
    <source>
        <dbReference type="ARBA" id="ARBA00007317"/>
    </source>
</evidence>
<evidence type="ECO:0000313" key="10">
    <source>
        <dbReference type="EMBL" id="MCZ9289976.1"/>
    </source>
</evidence>
<keyword evidence="4 6" id="KW-0450">Lipoyl</keyword>
<evidence type="ECO:0000256" key="3">
    <source>
        <dbReference type="ARBA" id="ARBA00022679"/>
    </source>
</evidence>
<protein>
    <recommendedName>
        <fullName evidence="6">Dihydrolipoamide acetyltransferase component of pyruvate dehydrogenase complex</fullName>
        <ecNumber evidence="6">2.3.1.-</ecNumber>
    </recommendedName>
</protein>
<feature type="compositionally biased region" description="Low complexity" evidence="7">
    <location>
        <begin position="350"/>
        <end position="363"/>
    </location>
</feature>
<dbReference type="InterPro" id="IPR004167">
    <property type="entry name" value="PSBD"/>
</dbReference>
<dbReference type="AlphaFoldDB" id="A0A9X3LL55"/>
<dbReference type="Gene3D" id="2.40.50.100">
    <property type="match status" value="3"/>
</dbReference>
<dbReference type="NCBIfam" id="NF008814">
    <property type="entry name" value="PRK11854.1"/>
    <property type="match status" value="1"/>
</dbReference>
<dbReference type="InterPro" id="IPR001078">
    <property type="entry name" value="2-oxoacid_DH_actylTfrase"/>
</dbReference>
<dbReference type="PROSITE" id="PS50968">
    <property type="entry name" value="BIOTINYL_LIPOYL"/>
    <property type="match status" value="3"/>
</dbReference>
<dbReference type="NCBIfam" id="TIGR02927">
    <property type="entry name" value="SucB_Actino"/>
    <property type="match status" value="1"/>
</dbReference>
<dbReference type="EMBL" id="JAKMUT010000006">
    <property type="protein sequence ID" value="MCZ9289976.1"/>
    <property type="molecule type" value="Genomic_DNA"/>
</dbReference>
<dbReference type="EC" id="2.3.1.-" evidence="6"/>
<dbReference type="RefSeq" id="WP_269944624.1">
    <property type="nucleotide sequence ID" value="NZ_JAKMUT010000006.1"/>
</dbReference>
<keyword evidence="11" id="KW-1185">Reference proteome</keyword>
<dbReference type="SUPFAM" id="SSF51230">
    <property type="entry name" value="Single hybrid motif"/>
    <property type="match status" value="3"/>
</dbReference>
<feature type="compositionally biased region" description="Low complexity" evidence="7">
    <location>
        <begin position="419"/>
        <end position="430"/>
    </location>
</feature>
<dbReference type="GO" id="GO:0005737">
    <property type="term" value="C:cytoplasm"/>
    <property type="evidence" value="ECO:0007669"/>
    <property type="project" value="TreeGrafter"/>
</dbReference>
<feature type="domain" description="Peripheral subunit-binding (PSBD)" evidence="9">
    <location>
        <begin position="435"/>
        <end position="472"/>
    </location>
</feature>
<dbReference type="InterPro" id="IPR014276">
    <property type="entry name" value="2-oxoglutarate_DH_E2"/>
</dbReference>
<name>A0A9X3LL55_9CORY</name>
<dbReference type="PROSITE" id="PS51826">
    <property type="entry name" value="PSBD"/>
    <property type="match status" value="1"/>
</dbReference>
<gene>
    <name evidence="10" type="primary">sucB</name>
    <name evidence="10" type="ORF">L8V00_07145</name>
</gene>
<reference evidence="10" key="1">
    <citation type="submission" date="2022-02" db="EMBL/GenBank/DDBJ databases">
        <title>Corynebacterium sp. from urogenital microbiome.</title>
        <authorList>
            <person name="Cappelli E.A."/>
            <person name="Ribeiro T.G."/>
            <person name="Peixe L."/>
        </authorList>
    </citation>
    <scope>NUCLEOTIDE SEQUENCE</scope>
    <source>
        <strain evidence="10">C8Ua_174</strain>
    </source>
</reference>
<feature type="domain" description="Lipoyl-binding" evidence="8">
    <location>
        <begin position="270"/>
        <end position="345"/>
    </location>
</feature>
<evidence type="ECO:0000256" key="6">
    <source>
        <dbReference type="RuleBase" id="RU003423"/>
    </source>
</evidence>
<feature type="compositionally biased region" description="Low complexity" evidence="7">
    <location>
        <begin position="97"/>
        <end position="109"/>
    </location>
</feature>
<accession>A0A9X3LL55</accession>
<feature type="compositionally biased region" description="Acidic residues" evidence="7">
    <location>
        <begin position="76"/>
        <end position="96"/>
    </location>
</feature>
<dbReference type="GO" id="GO:0031405">
    <property type="term" value="F:lipoic acid binding"/>
    <property type="evidence" value="ECO:0007669"/>
    <property type="project" value="TreeGrafter"/>
</dbReference>
<dbReference type="Pfam" id="PF02817">
    <property type="entry name" value="E3_binding"/>
    <property type="match status" value="1"/>
</dbReference>
<keyword evidence="3 6" id="KW-0808">Transferase</keyword>
<comment type="similarity">
    <text evidence="2 6">Belongs to the 2-oxoacid dehydrogenase family.</text>
</comment>
<dbReference type="InterPro" id="IPR011053">
    <property type="entry name" value="Single_hybrid_motif"/>
</dbReference>
<dbReference type="InterPro" id="IPR023213">
    <property type="entry name" value="CAT-like_dom_sf"/>
</dbReference>
<proteinExistence type="inferred from homology"/>
<dbReference type="InterPro" id="IPR003016">
    <property type="entry name" value="2-oxoA_DH_lipoyl-BS"/>
</dbReference>
<feature type="compositionally biased region" description="Basic and acidic residues" evidence="7">
    <location>
        <begin position="364"/>
        <end position="418"/>
    </location>
</feature>
<organism evidence="10 11">
    <name type="scientific">Corynebacterium evansiae</name>
    <dbReference type="NCBI Taxonomy" id="2913499"/>
    <lineage>
        <taxon>Bacteria</taxon>
        <taxon>Bacillati</taxon>
        <taxon>Actinomycetota</taxon>
        <taxon>Actinomycetes</taxon>
        <taxon>Mycobacteriales</taxon>
        <taxon>Corynebacteriaceae</taxon>
        <taxon>Corynebacterium</taxon>
    </lineage>
</organism>
<feature type="compositionally biased region" description="Low complexity" evidence="7">
    <location>
        <begin position="216"/>
        <end position="225"/>
    </location>
</feature>
<evidence type="ECO:0000313" key="11">
    <source>
        <dbReference type="Proteomes" id="UP001146469"/>
    </source>
</evidence>